<feature type="domain" description="N-acetyltransferase" evidence="2">
    <location>
        <begin position="164"/>
        <end position="313"/>
    </location>
</feature>
<dbReference type="RefSeq" id="WP_189780522.1">
    <property type="nucleotide sequence ID" value="NZ_BNAT01000001.1"/>
</dbReference>
<dbReference type="PROSITE" id="PS51186">
    <property type="entry name" value="GNAT"/>
    <property type="match status" value="1"/>
</dbReference>
<reference evidence="3" key="2">
    <citation type="submission" date="2020-09" db="EMBL/GenBank/DDBJ databases">
        <authorList>
            <person name="Sun Q."/>
            <person name="Zhou Y."/>
        </authorList>
    </citation>
    <scope>NUCLEOTIDE SEQUENCE</scope>
    <source>
        <strain evidence="3">CGMCC 4.7403</strain>
    </source>
</reference>
<dbReference type="InterPro" id="IPR016181">
    <property type="entry name" value="Acyl_CoA_acyltransferase"/>
</dbReference>
<dbReference type="SUPFAM" id="SSF55729">
    <property type="entry name" value="Acyl-CoA N-acyltransferases (Nat)"/>
    <property type="match status" value="1"/>
</dbReference>
<dbReference type="Pfam" id="PF00583">
    <property type="entry name" value="Acetyltransf_1"/>
    <property type="match status" value="1"/>
</dbReference>
<organism evidence="3 4">
    <name type="scientific">Streptomyces capitiformicae</name>
    <dbReference type="NCBI Taxonomy" id="2014920"/>
    <lineage>
        <taxon>Bacteria</taxon>
        <taxon>Bacillati</taxon>
        <taxon>Actinomycetota</taxon>
        <taxon>Actinomycetes</taxon>
        <taxon>Kitasatosporales</taxon>
        <taxon>Streptomycetaceae</taxon>
        <taxon>Streptomyces</taxon>
    </lineage>
</organism>
<comment type="caution">
    <text evidence="3">The sequence shown here is derived from an EMBL/GenBank/DDBJ whole genome shotgun (WGS) entry which is preliminary data.</text>
</comment>
<name>A0A919GCE1_9ACTN</name>
<evidence type="ECO:0000313" key="4">
    <source>
        <dbReference type="Proteomes" id="UP000603227"/>
    </source>
</evidence>
<dbReference type="Proteomes" id="UP000603227">
    <property type="component" value="Unassembled WGS sequence"/>
</dbReference>
<evidence type="ECO:0000259" key="2">
    <source>
        <dbReference type="PROSITE" id="PS51186"/>
    </source>
</evidence>
<feature type="region of interest" description="Disordered" evidence="1">
    <location>
        <begin position="335"/>
        <end position="355"/>
    </location>
</feature>
<dbReference type="AlphaFoldDB" id="A0A919GCE1"/>
<evidence type="ECO:0000256" key="1">
    <source>
        <dbReference type="SAM" id="MobiDB-lite"/>
    </source>
</evidence>
<evidence type="ECO:0000313" key="3">
    <source>
        <dbReference type="EMBL" id="GHH81390.1"/>
    </source>
</evidence>
<dbReference type="InterPro" id="IPR000182">
    <property type="entry name" value="GNAT_dom"/>
</dbReference>
<dbReference type="EMBL" id="BNAT01000001">
    <property type="protein sequence ID" value="GHH81390.1"/>
    <property type="molecule type" value="Genomic_DNA"/>
</dbReference>
<keyword evidence="4" id="KW-1185">Reference proteome</keyword>
<dbReference type="Gene3D" id="3.40.630.30">
    <property type="match status" value="1"/>
</dbReference>
<accession>A0A919GCE1</accession>
<dbReference type="GO" id="GO:0016747">
    <property type="term" value="F:acyltransferase activity, transferring groups other than amino-acyl groups"/>
    <property type="evidence" value="ECO:0007669"/>
    <property type="project" value="InterPro"/>
</dbReference>
<protein>
    <recommendedName>
        <fullName evidence="2">N-acetyltransferase domain-containing protein</fullName>
    </recommendedName>
</protein>
<proteinExistence type="predicted"/>
<sequence>MNSSSSTPGILYLHDPQESYEGAMRSGSGRARLLEAACAARGLPFLCPDLRAVPHLSQSEVVLRLLDRRVAAFAIVERAAAPVLAEALARWRRRHPGAPSPVVAVALCAPGLGVRPPEALGVPVGVVHGPGIWDQAVSFFSEASGQELWRPRAPRLTFGALALSELRDRSDTAAEAADVLRSAYGSASHPRETHLRRLTTSSGLLVWAREGGRLVGCSQVRGDGKWGACGALPAYRGLGIGLRLARLAQRRFPGQFVEVGRDTSHAVRLVLGCGFRPVRDERTVRSVVRSSVGREIGVVGVDELGVVYRRLREGGGDTGPLRLYVAGRPRRWAGAAGDQQAEATAATSGNALPAR</sequence>
<reference evidence="3" key="1">
    <citation type="journal article" date="2014" name="Int. J. Syst. Evol. Microbiol.">
        <title>Complete genome sequence of Corynebacterium casei LMG S-19264T (=DSM 44701T), isolated from a smear-ripened cheese.</title>
        <authorList>
            <consortium name="US DOE Joint Genome Institute (JGI-PGF)"/>
            <person name="Walter F."/>
            <person name="Albersmeier A."/>
            <person name="Kalinowski J."/>
            <person name="Ruckert C."/>
        </authorList>
    </citation>
    <scope>NUCLEOTIDE SEQUENCE</scope>
    <source>
        <strain evidence="3">CGMCC 4.7403</strain>
    </source>
</reference>
<gene>
    <name evidence="3" type="ORF">GCM10017771_03180</name>
</gene>
<feature type="compositionally biased region" description="Low complexity" evidence="1">
    <location>
        <begin position="335"/>
        <end position="347"/>
    </location>
</feature>